<dbReference type="InterPro" id="IPR036236">
    <property type="entry name" value="Znf_C2H2_sf"/>
</dbReference>
<evidence type="ECO:0000256" key="2">
    <source>
        <dbReference type="ARBA" id="ARBA00022737"/>
    </source>
</evidence>
<sequence>MVTTIVFPPQLSFRRVRSQISVSICGKSFTVRSHLTKCNLIHRKAKSYHCDISGKLFSRSSGPMRTKTYPYYVCGKSFSLNGSLTKHKHIPVEEEFLSWVLYQIDIAVEEVC</sequence>
<organism evidence="5 6">
    <name type="scientific">Octopus vulgaris</name>
    <name type="common">Common octopus</name>
    <dbReference type="NCBI Taxonomy" id="6645"/>
    <lineage>
        <taxon>Eukaryota</taxon>
        <taxon>Metazoa</taxon>
        <taxon>Spiralia</taxon>
        <taxon>Lophotrochozoa</taxon>
        <taxon>Mollusca</taxon>
        <taxon>Cephalopoda</taxon>
        <taxon>Coleoidea</taxon>
        <taxon>Octopodiformes</taxon>
        <taxon>Octopoda</taxon>
        <taxon>Incirrata</taxon>
        <taxon>Octopodidae</taxon>
        <taxon>Octopus</taxon>
    </lineage>
</organism>
<accession>A0AA36B5W1</accession>
<dbReference type="SUPFAM" id="SSF57667">
    <property type="entry name" value="beta-beta-alpha zinc fingers"/>
    <property type="match status" value="2"/>
</dbReference>
<proteinExistence type="predicted"/>
<dbReference type="AlphaFoldDB" id="A0AA36B5W1"/>
<gene>
    <name evidence="5" type="ORF">OCTVUL_1B000967</name>
</gene>
<dbReference type="GO" id="GO:0000978">
    <property type="term" value="F:RNA polymerase II cis-regulatory region sequence-specific DNA binding"/>
    <property type="evidence" value="ECO:0007669"/>
    <property type="project" value="TreeGrafter"/>
</dbReference>
<keyword evidence="6" id="KW-1185">Reference proteome</keyword>
<keyword evidence="2" id="KW-0677">Repeat</keyword>
<keyword evidence="1" id="KW-0479">Metal-binding</keyword>
<dbReference type="Gene3D" id="3.30.160.60">
    <property type="entry name" value="Classic Zinc Finger"/>
    <property type="match status" value="1"/>
</dbReference>
<dbReference type="GO" id="GO:0000981">
    <property type="term" value="F:DNA-binding transcription factor activity, RNA polymerase II-specific"/>
    <property type="evidence" value="ECO:0007669"/>
    <property type="project" value="TreeGrafter"/>
</dbReference>
<keyword evidence="3" id="KW-0863">Zinc-finger</keyword>
<protein>
    <submittedName>
        <fullName evidence="5">---NA</fullName>
    </submittedName>
</protein>
<keyword evidence="4" id="KW-0862">Zinc</keyword>
<dbReference type="PANTHER" id="PTHR23226:SF371">
    <property type="entry name" value="ZINC FINGER PROTEIN 112-LIKE PROTEIN"/>
    <property type="match status" value="1"/>
</dbReference>
<evidence type="ECO:0000256" key="3">
    <source>
        <dbReference type="ARBA" id="ARBA00022771"/>
    </source>
</evidence>
<evidence type="ECO:0000256" key="1">
    <source>
        <dbReference type="ARBA" id="ARBA00022723"/>
    </source>
</evidence>
<dbReference type="PANTHER" id="PTHR23226">
    <property type="entry name" value="ZINC FINGER AND SCAN DOMAIN-CONTAINING"/>
    <property type="match status" value="1"/>
</dbReference>
<evidence type="ECO:0000313" key="6">
    <source>
        <dbReference type="Proteomes" id="UP001162480"/>
    </source>
</evidence>
<name>A0AA36B5W1_OCTVU</name>
<dbReference type="Proteomes" id="UP001162480">
    <property type="component" value="Chromosome 9"/>
</dbReference>
<evidence type="ECO:0000313" key="5">
    <source>
        <dbReference type="EMBL" id="CAI9728478.1"/>
    </source>
</evidence>
<reference evidence="5" key="1">
    <citation type="submission" date="2023-08" db="EMBL/GenBank/DDBJ databases">
        <authorList>
            <person name="Alioto T."/>
            <person name="Alioto T."/>
            <person name="Gomez Garrido J."/>
        </authorList>
    </citation>
    <scope>NUCLEOTIDE SEQUENCE</scope>
</reference>
<dbReference type="EMBL" id="OX597822">
    <property type="protein sequence ID" value="CAI9728478.1"/>
    <property type="molecule type" value="Genomic_DNA"/>
</dbReference>
<evidence type="ECO:0000256" key="4">
    <source>
        <dbReference type="ARBA" id="ARBA00022833"/>
    </source>
</evidence>
<dbReference type="GO" id="GO:0008270">
    <property type="term" value="F:zinc ion binding"/>
    <property type="evidence" value="ECO:0007669"/>
    <property type="project" value="UniProtKB-KW"/>
</dbReference>